<feature type="region of interest" description="Disordered" evidence="1">
    <location>
        <begin position="584"/>
        <end position="662"/>
    </location>
</feature>
<evidence type="ECO:0000256" key="1">
    <source>
        <dbReference type="SAM" id="MobiDB-lite"/>
    </source>
</evidence>
<dbReference type="SUPFAM" id="SSF56112">
    <property type="entry name" value="Protein kinase-like (PK-like)"/>
    <property type="match status" value="1"/>
</dbReference>
<reference evidence="4" key="2">
    <citation type="submission" date="2008-08" db="EMBL/GenBank/DDBJ databases">
        <authorList>
            <consortium name="Diatom Consortium"/>
            <person name="Grigoriev I."/>
            <person name="Grimwood J."/>
            <person name="Kuo A."/>
            <person name="Otillar R.P."/>
            <person name="Salamov A."/>
            <person name="Detter J.C."/>
            <person name="Lindquist E."/>
            <person name="Shapiro H."/>
            <person name="Lucas S."/>
            <person name="Glavina del Rio T."/>
            <person name="Pitluck S."/>
            <person name="Rokhsar D."/>
            <person name="Bowler C."/>
        </authorList>
    </citation>
    <scope>GENOME REANNOTATION</scope>
    <source>
        <strain evidence="4">CCAP 1055/1</strain>
    </source>
</reference>
<feature type="compositionally biased region" description="Low complexity" evidence="1">
    <location>
        <begin position="644"/>
        <end position="662"/>
    </location>
</feature>
<dbReference type="InParanoid" id="B7G5M2"/>
<feature type="compositionally biased region" description="Polar residues" evidence="1">
    <location>
        <begin position="628"/>
        <end position="638"/>
    </location>
</feature>
<dbReference type="EMBL" id="CM000617">
    <property type="protein sequence ID" value="EEC46173.1"/>
    <property type="molecule type" value="Genomic_DNA"/>
</dbReference>
<dbReference type="KEGG" id="pti:PHATRDRAFT_47998"/>
<dbReference type="InterPro" id="IPR011009">
    <property type="entry name" value="Kinase-like_dom_sf"/>
</dbReference>
<dbReference type="PANTHER" id="PTHR12984:SF3">
    <property type="entry name" value="N-TERMINAL KINASE-LIKE PROTEIN"/>
    <property type="match status" value="1"/>
</dbReference>
<dbReference type="SMART" id="SM00220">
    <property type="entry name" value="S_TKc"/>
    <property type="match status" value="1"/>
</dbReference>
<dbReference type="PaxDb" id="2850-Phatr47998"/>
<evidence type="ECO:0000259" key="2">
    <source>
        <dbReference type="PROSITE" id="PS50011"/>
    </source>
</evidence>
<keyword evidence="4" id="KW-1185">Reference proteome</keyword>
<dbReference type="Gene3D" id="3.30.200.20">
    <property type="entry name" value="Phosphorylase Kinase, domain 1"/>
    <property type="match status" value="1"/>
</dbReference>
<dbReference type="STRING" id="556484.B7G5M2"/>
<name>B7G5M2_PHATC</name>
<dbReference type="FunCoup" id="B7G5M2">
    <property type="interactions" value="476"/>
</dbReference>
<feature type="compositionally biased region" description="Low complexity" evidence="1">
    <location>
        <begin position="609"/>
        <end position="624"/>
    </location>
</feature>
<dbReference type="InterPro" id="IPR051177">
    <property type="entry name" value="CIK-Related_Protein"/>
</dbReference>
<dbReference type="GeneID" id="7202998"/>
<evidence type="ECO:0000313" key="4">
    <source>
        <dbReference type="Proteomes" id="UP000000759"/>
    </source>
</evidence>
<reference evidence="3 4" key="1">
    <citation type="journal article" date="2008" name="Nature">
        <title>The Phaeodactylum genome reveals the evolutionary history of diatom genomes.</title>
        <authorList>
            <person name="Bowler C."/>
            <person name="Allen A.E."/>
            <person name="Badger J.H."/>
            <person name="Grimwood J."/>
            <person name="Jabbari K."/>
            <person name="Kuo A."/>
            <person name="Maheswari U."/>
            <person name="Martens C."/>
            <person name="Maumus F."/>
            <person name="Otillar R.P."/>
            <person name="Rayko E."/>
            <person name="Salamov A."/>
            <person name="Vandepoele K."/>
            <person name="Beszteri B."/>
            <person name="Gruber A."/>
            <person name="Heijde M."/>
            <person name="Katinka M."/>
            <person name="Mock T."/>
            <person name="Valentin K."/>
            <person name="Verret F."/>
            <person name="Berges J.A."/>
            <person name="Brownlee C."/>
            <person name="Cadoret J.P."/>
            <person name="Chiovitti A."/>
            <person name="Choi C.J."/>
            <person name="Coesel S."/>
            <person name="De Martino A."/>
            <person name="Detter J.C."/>
            <person name="Durkin C."/>
            <person name="Falciatore A."/>
            <person name="Fournet J."/>
            <person name="Haruta M."/>
            <person name="Huysman M.J."/>
            <person name="Jenkins B.D."/>
            <person name="Jiroutova K."/>
            <person name="Jorgensen R.E."/>
            <person name="Joubert Y."/>
            <person name="Kaplan A."/>
            <person name="Kroger N."/>
            <person name="Kroth P.G."/>
            <person name="La Roche J."/>
            <person name="Lindquist E."/>
            <person name="Lommer M."/>
            <person name="Martin-Jezequel V."/>
            <person name="Lopez P.J."/>
            <person name="Lucas S."/>
            <person name="Mangogna M."/>
            <person name="McGinnis K."/>
            <person name="Medlin L.K."/>
            <person name="Montsant A."/>
            <person name="Oudot-Le Secq M.P."/>
            <person name="Napoli C."/>
            <person name="Obornik M."/>
            <person name="Parker M.S."/>
            <person name="Petit J.L."/>
            <person name="Porcel B.M."/>
            <person name="Poulsen N."/>
            <person name="Robison M."/>
            <person name="Rychlewski L."/>
            <person name="Rynearson T.A."/>
            <person name="Schmutz J."/>
            <person name="Shapiro H."/>
            <person name="Siaut M."/>
            <person name="Stanley M."/>
            <person name="Sussman M.R."/>
            <person name="Taylor A.R."/>
            <person name="Vardi A."/>
            <person name="von Dassow P."/>
            <person name="Vyverman W."/>
            <person name="Willis A."/>
            <person name="Wyrwicz L.S."/>
            <person name="Rokhsar D.S."/>
            <person name="Weissenbach J."/>
            <person name="Armbrust E.V."/>
            <person name="Green B.R."/>
            <person name="Van de Peer Y."/>
            <person name="Grigoriev I.V."/>
        </authorList>
    </citation>
    <scope>NUCLEOTIDE SEQUENCE [LARGE SCALE GENOMIC DNA]</scope>
    <source>
        <strain evidence="3 4">CCAP 1055/1</strain>
    </source>
</reference>
<dbReference type="InterPro" id="IPR016024">
    <property type="entry name" value="ARM-type_fold"/>
</dbReference>
<dbReference type="PANTHER" id="PTHR12984">
    <property type="entry name" value="SCY1-RELATED S/T PROTEIN KINASE-LIKE"/>
    <property type="match status" value="1"/>
</dbReference>
<feature type="compositionally biased region" description="Acidic residues" evidence="1">
    <location>
        <begin position="683"/>
        <end position="700"/>
    </location>
</feature>
<dbReference type="InterPro" id="IPR011989">
    <property type="entry name" value="ARM-like"/>
</dbReference>
<proteinExistence type="predicted"/>
<gene>
    <name evidence="3" type="ORF">PHATRDRAFT_47998</name>
</gene>
<dbReference type="RefSeq" id="XP_002182272.1">
    <property type="nucleotide sequence ID" value="XM_002182236.1"/>
</dbReference>
<feature type="region of interest" description="Disordered" evidence="1">
    <location>
        <begin position="682"/>
        <end position="719"/>
    </location>
</feature>
<evidence type="ECO:0000313" key="3">
    <source>
        <dbReference type="EMBL" id="EEC46173.1"/>
    </source>
</evidence>
<accession>B7G5M2</accession>
<dbReference type="eggNOG" id="KOG1243">
    <property type="taxonomic scope" value="Eukaryota"/>
</dbReference>
<dbReference type="HOGENOM" id="CLU_358439_0_0_1"/>
<organism evidence="3 4">
    <name type="scientific">Phaeodactylum tricornutum (strain CCAP 1055/1)</name>
    <dbReference type="NCBI Taxonomy" id="556484"/>
    <lineage>
        <taxon>Eukaryota</taxon>
        <taxon>Sar</taxon>
        <taxon>Stramenopiles</taxon>
        <taxon>Ochrophyta</taxon>
        <taxon>Bacillariophyta</taxon>
        <taxon>Bacillariophyceae</taxon>
        <taxon>Bacillariophycidae</taxon>
        <taxon>Naviculales</taxon>
        <taxon>Phaeodactylaceae</taxon>
        <taxon>Phaeodactylum</taxon>
    </lineage>
</organism>
<feature type="domain" description="Protein kinase" evidence="2">
    <location>
        <begin position="1"/>
        <end position="319"/>
    </location>
</feature>
<dbReference type="Gene3D" id="1.25.10.10">
    <property type="entry name" value="Leucine-rich Repeat Variant"/>
    <property type="match status" value="1"/>
</dbReference>
<protein>
    <recommendedName>
        <fullName evidence="2">Protein kinase domain-containing protein</fullName>
    </recommendedName>
</protein>
<dbReference type="InterPro" id="IPR000719">
    <property type="entry name" value="Prot_kinase_dom"/>
</dbReference>
<dbReference type="OrthoDB" id="447103at2759"/>
<dbReference type="PROSITE" id="PS50011">
    <property type="entry name" value="PROTEIN_KINASE_DOM"/>
    <property type="match status" value="1"/>
</dbReference>
<sequence>MGNSASSLPYAIGKQTAIVNDGWALHEGTQKSDGSDVSVFVAKKAVLNKTAIDRARDPSRTQLEPALHHFSYCKKLRHPHILQVLATLDTDHPNDANNATAVSSTAASQATKETGDLIIVTERCVPLDVWLQQENPPPEQLAWGLEVVVCALHFLHASANLAHGNISPASFFVTRAGDVKLWNFVLVTPTHQASGGLSNHFQTYEDLLTPQPYRSPERQQRNWAALAAEGTHAMDSFGLALLIAHFYGGTVPPPLQKAVQRLQTPNVKMRPRLQPLLKCPLFDTPYQKLQLQLEEFMVKPVEEKIAFWQNLTPQLQAALIPENLAVYKLMRIMKSTIDTICQSDSMRSQDMYRREYLLCESHPILVPSHHAVSSILKPLFFVGEHYLDNDFGKELTSTVSILFTVNDRGIRGALLQKASLFSKHLDKNTLNQAVFEPVCSGFSDSSSALRELTLKATLGMVPCLTPPSLEKLSRYLVRLQSDPEASIRTNTVIFLRKLAPHLTDTTRHKMLLPAYVRALKDPFTPCRLAALQSVLTSKEFFEPNILAGKVLPAVTPSLLDGAADVRKEAFTVVDDLLFALRQESERMNSQPDASAKTAVTAPGVPPSVPQTSTTPVPSAPSSGGYLTGLSSWMTSSAKPTEPVPSTARAGPPRSAPAPAISAPAAGAGYTPAAPLAMAHLTLDDDANDDDGGWGDDDLDVSEPPRAQRPTGVTTTKSSLFAPAPAEDDFFGSFDAKPVKQASLRVSSAGKLSIPAKKTKPVTKAAITKLAADDNMDDGWDEF</sequence>
<dbReference type="SUPFAM" id="SSF48371">
    <property type="entry name" value="ARM repeat"/>
    <property type="match status" value="1"/>
</dbReference>
<dbReference type="GO" id="GO:0004672">
    <property type="term" value="F:protein kinase activity"/>
    <property type="evidence" value="ECO:0007669"/>
    <property type="project" value="InterPro"/>
</dbReference>
<dbReference type="GO" id="GO:0005524">
    <property type="term" value="F:ATP binding"/>
    <property type="evidence" value="ECO:0007669"/>
    <property type="project" value="InterPro"/>
</dbReference>
<dbReference type="AlphaFoldDB" id="B7G5M2"/>
<dbReference type="Proteomes" id="UP000000759">
    <property type="component" value="Chromosome 15"/>
</dbReference>
<dbReference type="OMA" id="NDTSWAG"/>
<dbReference type="Gene3D" id="1.10.510.10">
    <property type="entry name" value="Transferase(Phosphotransferase) domain 1"/>
    <property type="match status" value="1"/>
</dbReference>